<feature type="non-terminal residue" evidence="1">
    <location>
        <position position="201"/>
    </location>
</feature>
<gene>
    <name evidence="1" type="ORF">S01H4_45537</name>
</gene>
<name>X1DU31_9ZZZZ</name>
<sequence length="201" mass="21219">MEQVIFGGIGGDLDIFSTQYYSPIGDAVQQPEDWVRKVVSTDGTIKSLRVVLEGAPGAGKHYDFDFVLNGAPVGMTLEIADAAVSGSDMVTEFAVTGGDTISILSSPTGDPNGVRAAWSWIFEGDNANESLILGGAYQALDSGATEYGQLMGARTDLGGTENHYRQVMPTAGVLKNLFVELTADPGTDPDAYEFTVRLTGL</sequence>
<dbReference type="AlphaFoldDB" id="X1DU31"/>
<organism evidence="1">
    <name type="scientific">marine sediment metagenome</name>
    <dbReference type="NCBI Taxonomy" id="412755"/>
    <lineage>
        <taxon>unclassified sequences</taxon>
        <taxon>metagenomes</taxon>
        <taxon>ecological metagenomes</taxon>
    </lineage>
</organism>
<proteinExistence type="predicted"/>
<evidence type="ECO:0000313" key="1">
    <source>
        <dbReference type="EMBL" id="GAG99926.1"/>
    </source>
</evidence>
<comment type="caution">
    <text evidence="1">The sequence shown here is derived from an EMBL/GenBank/DDBJ whole genome shotgun (WGS) entry which is preliminary data.</text>
</comment>
<dbReference type="EMBL" id="BART01025358">
    <property type="protein sequence ID" value="GAG99926.1"/>
    <property type="molecule type" value="Genomic_DNA"/>
</dbReference>
<protein>
    <submittedName>
        <fullName evidence="1">Uncharacterized protein</fullName>
    </submittedName>
</protein>
<reference evidence="1" key="1">
    <citation type="journal article" date="2014" name="Front. Microbiol.">
        <title>High frequency of phylogenetically diverse reductive dehalogenase-homologous genes in deep subseafloor sedimentary metagenomes.</title>
        <authorList>
            <person name="Kawai M."/>
            <person name="Futagami T."/>
            <person name="Toyoda A."/>
            <person name="Takaki Y."/>
            <person name="Nishi S."/>
            <person name="Hori S."/>
            <person name="Arai W."/>
            <person name="Tsubouchi T."/>
            <person name="Morono Y."/>
            <person name="Uchiyama I."/>
            <person name="Ito T."/>
            <person name="Fujiyama A."/>
            <person name="Inagaki F."/>
            <person name="Takami H."/>
        </authorList>
    </citation>
    <scope>NUCLEOTIDE SEQUENCE</scope>
    <source>
        <strain evidence="1">Expedition CK06-06</strain>
    </source>
</reference>
<accession>X1DU31</accession>